<evidence type="ECO:0000313" key="1">
    <source>
        <dbReference type="EMBL" id="KAG5305130.1"/>
    </source>
</evidence>
<evidence type="ECO:0000313" key="2">
    <source>
        <dbReference type="Proteomes" id="UP000670092"/>
    </source>
</evidence>
<accession>A0A8H7ZC99</accession>
<proteinExistence type="predicted"/>
<dbReference type="AlphaFoldDB" id="A0A8H7ZC99"/>
<dbReference type="Proteomes" id="UP000670092">
    <property type="component" value="Unassembled WGS sequence"/>
</dbReference>
<sequence length="84" mass="9000">MYASRLFAAGPTTTVTFAFCRNMQTTAIATVCYWLLLAMSRSTSSCSCGISAVLDSDVPYIPACSYIRMSCIFPAPAGITPHFA</sequence>
<dbReference type="VEuPathDB" id="FungiDB:I7I52_03690"/>
<dbReference type="EMBL" id="JAEVHI010000001">
    <property type="protein sequence ID" value="KAG5305130.1"/>
    <property type="molecule type" value="Genomic_DNA"/>
</dbReference>
<gene>
    <name evidence="1" type="ORF">I7I52_03690</name>
</gene>
<organism evidence="1 2">
    <name type="scientific">Ajellomyces capsulatus</name>
    <name type="common">Darling's disease fungus</name>
    <name type="synonym">Histoplasma capsulatum</name>
    <dbReference type="NCBI Taxonomy" id="5037"/>
    <lineage>
        <taxon>Eukaryota</taxon>
        <taxon>Fungi</taxon>
        <taxon>Dikarya</taxon>
        <taxon>Ascomycota</taxon>
        <taxon>Pezizomycotina</taxon>
        <taxon>Eurotiomycetes</taxon>
        <taxon>Eurotiomycetidae</taxon>
        <taxon>Onygenales</taxon>
        <taxon>Ajellomycetaceae</taxon>
        <taxon>Histoplasma</taxon>
    </lineage>
</organism>
<name>A0A8H7ZC99_AJECA</name>
<comment type="caution">
    <text evidence="1">The sequence shown here is derived from an EMBL/GenBank/DDBJ whole genome shotgun (WGS) entry which is preliminary data.</text>
</comment>
<reference evidence="1 2" key="1">
    <citation type="submission" date="2021-01" db="EMBL/GenBank/DDBJ databases">
        <title>Chromosome-level genome assembly of a human fungal pathogen reveals clustering of transcriptionally co-regulated genes.</title>
        <authorList>
            <person name="Voorhies M."/>
            <person name="Cohen S."/>
            <person name="Shea T.P."/>
            <person name="Petrus S."/>
            <person name="Munoz J.F."/>
            <person name="Poplawski S."/>
            <person name="Goldman W.E."/>
            <person name="Michael T."/>
            <person name="Cuomo C.A."/>
            <person name="Sil A."/>
            <person name="Beyhan S."/>
        </authorList>
    </citation>
    <scope>NUCLEOTIDE SEQUENCE [LARGE SCALE GENOMIC DNA]</scope>
    <source>
        <strain evidence="1 2">G184AR</strain>
    </source>
</reference>
<protein>
    <submittedName>
        <fullName evidence="1">Uncharacterized protein</fullName>
    </submittedName>
</protein>